<evidence type="ECO:0000256" key="6">
    <source>
        <dbReference type="ARBA" id="ARBA00022807"/>
    </source>
</evidence>
<dbReference type="PROSITE" id="PS52048">
    <property type="entry name" value="UCH_DOMAIN"/>
    <property type="match status" value="1"/>
</dbReference>
<keyword evidence="3 7" id="KW-0645">Protease</keyword>
<dbReference type="FunFam" id="3.40.532.10:FF:000006">
    <property type="entry name" value="Ubiquitin carboxyl-terminal hydrolase"/>
    <property type="match status" value="1"/>
</dbReference>
<feature type="domain" description="UCH catalytic" evidence="9">
    <location>
        <begin position="16"/>
        <end position="241"/>
    </location>
</feature>
<dbReference type="InterPro" id="IPR057254">
    <property type="entry name" value="UCH_AS"/>
</dbReference>
<dbReference type="PANTHER" id="PTHR10589">
    <property type="entry name" value="UBIQUITIN CARBOXYL-TERMINAL HYDROLASE"/>
    <property type="match status" value="1"/>
</dbReference>
<dbReference type="PRINTS" id="PR00707">
    <property type="entry name" value="UBCTHYDRLASE"/>
</dbReference>
<dbReference type="Proteomes" id="UP000799770">
    <property type="component" value="Unassembled WGS sequence"/>
</dbReference>
<feature type="active site" description="Proton donor" evidence="7">
    <location>
        <position position="177"/>
    </location>
</feature>
<keyword evidence="4 7" id="KW-0833">Ubl conjugation pathway</keyword>
<dbReference type="PROSITE" id="PS00140">
    <property type="entry name" value="UCH_1"/>
    <property type="match status" value="1"/>
</dbReference>
<keyword evidence="6 7" id="KW-0788">Thiol protease</keyword>
<accession>A0A6A5ZJ09</accession>
<evidence type="ECO:0000313" key="11">
    <source>
        <dbReference type="Proteomes" id="UP000799770"/>
    </source>
</evidence>
<dbReference type="GO" id="GO:0016579">
    <property type="term" value="P:protein deubiquitination"/>
    <property type="evidence" value="ECO:0007669"/>
    <property type="project" value="TreeGrafter"/>
</dbReference>
<dbReference type="EC" id="3.4.19.12" evidence="8"/>
<dbReference type="EMBL" id="ML977315">
    <property type="protein sequence ID" value="KAF2119532.1"/>
    <property type="molecule type" value="Genomic_DNA"/>
</dbReference>
<comment type="catalytic activity">
    <reaction evidence="1 7 8">
        <text>Thiol-dependent hydrolysis of ester, thioester, amide, peptide and isopeptide bonds formed by the C-terminal Gly of ubiquitin (a 76-residue protein attached to proteins as an intracellular targeting signal).</text>
        <dbReference type="EC" id="3.4.19.12"/>
    </reaction>
</comment>
<dbReference type="InterPro" id="IPR036959">
    <property type="entry name" value="Peptidase_C12_UCH_sf"/>
</dbReference>
<feature type="site" description="Transition state stabilizer" evidence="7">
    <location>
        <position position="96"/>
    </location>
</feature>
<dbReference type="AlphaFoldDB" id="A0A6A5ZJ09"/>
<sequence>MASHKESPEKRVWRKHFIPLESNPEVFTELVHKLGVSETVAFHDVFSLEDPDLLAIVPRPVYALVLVFPTTEKYLKWVAEADDGSAEKDAVVFFEQTINNACGLYALLHAISNGKARGLIGEGSLMSRLLEKCTPLGTDERALALEDSQELESAYSSVARKGDTKAPDNPEDDVDFHYNAFVKSHNGHLFLLDGDRKRPVDLGPIGADKDVLSDACLSVIRKMVADAGGENLNFSLMALAAAQG</sequence>
<dbReference type="InterPro" id="IPR038765">
    <property type="entry name" value="Papain-like_cys_pep_sf"/>
</dbReference>
<proteinExistence type="inferred from homology"/>
<evidence type="ECO:0000256" key="4">
    <source>
        <dbReference type="ARBA" id="ARBA00022786"/>
    </source>
</evidence>
<dbReference type="SUPFAM" id="SSF54001">
    <property type="entry name" value="Cysteine proteinases"/>
    <property type="match status" value="1"/>
</dbReference>
<dbReference type="CDD" id="cd09616">
    <property type="entry name" value="Peptidase_C12_UCH_L1_L3"/>
    <property type="match status" value="1"/>
</dbReference>
<keyword evidence="11" id="KW-1185">Reference proteome</keyword>
<feature type="active site" description="Nucleophile" evidence="7">
    <location>
        <position position="102"/>
    </location>
</feature>
<evidence type="ECO:0000256" key="3">
    <source>
        <dbReference type="ARBA" id="ARBA00022670"/>
    </source>
</evidence>
<dbReference type="Gene3D" id="3.40.532.10">
    <property type="entry name" value="Peptidase C12, ubiquitin carboxyl-terminal hydrolase"/>
    <property type="match status" value="1"/>
</dbReference>
<reference evidence="10" key="1">
    <citation type="journal article" date="2020" name="Stud. Mycol.">
        <title>101 Dothideomycetes genomes: a test case for predicting lifestyles and emergence of pathogens.</title>
        <authorList>
            <person name="Haridas S."/>
            <person name="Albert R."/>
            <person name="Binder M."/>
            <person name="Bloem J."/>
            <person name="Labutti K."/>
            <person name="Salamov A."/>
            <person name="Andreopoulos B."/>
            <person name="Baker S."/>
            <person name="Barry K."/>
            <person name="Bills G."/>
            <person name="Bluhm B."/>
            <person name="Cannon C."/>
            <person name="Castanera R."/>
            <person name="Culley D."/>
            <person name="Daum C."/>
            <person name="Ezra D."/>
            <person name="Gonzalez J."/>
            <person name="Henrissat B."/>
            <person name="Kuo A."/>
            <person name="Liang C."/>
            <person name="Lipzen A."/>
            <person name="Lutzoni F."/>
            <person name="Magnuson J."/>
            <person name="Mondo S."/>
            <person name="Nolan M."/>
            <person name="Ohm R."/>
            <person name="Pangilinan J."/>
            <person name="Park H.-J."/>
            <person name="Ramirez L."/>
            <person name="Alfaro M."/>
            <person name="Sun H."/>
            <person name="Tritt A."/>
            <person name="Yoshinaga Y."/>
            <person name="Zwiers L.-H."/>
            <person name="Turgeon B."/>
            <person name="Goodwin S."/>
            <person name="Spatafora J."/>
            <person name="Crous P."/>
            <person name="Grigoriev I."/>
        </authorList>
    </citation>
    <scope>NUCLEOTIDE SEQUENCE</scope>
    <source>
        <strain evidence="10">CBS 627.86</strain>
    </source>
</reference>
<evidence type="ECO:0000256" key="5">
    <source>
        <dbReference type="ARBA" id="ARBA00022801"/>
    </source>
</evidence>
<dbReference type="OrthoDB" id="427186at2759"/>
<dbReference type="InterPro" id="IPR001578">
    <property type="entry name" value="Peptidase_C12_UCH"/>
</dbReference>
<dbReference type="PANTHER" id="PTHR10589:SF17">
    <property type="entry name" value="UBIQUITIN CARBOXYL-TERMINAL HYDROLASE"/>
    <property type="match status" value="1"/>
</dbReference>
<evidence type="ECO:0000256" key="1">
    <source>
        <dbReference type="ARBA" id="ARBA00000707"/>
    </source>
</evidence>
<keyword evidence="5 7" id="KW-0378">Hydrolase</keyword>
<name>A0A6A5ZJ09_9PLEO</name>
<evidence type="ECO:0000256" key="7">
    <source>
        <dbReference type="PROSITE-ProRule" id="PRU01393"/>
    </source>
</evidence>
<dbReference type="GO" id="GO:0006511">
    <property type="term" value="P:ubiquitin-dependent protein catabolic process"/>
    <property type="evidence" value="ECO:0007669"/>
    <property type="project" value="UniProtKB-UniRule"/>
</dbReference>
<evidence type="ECO:0000259" key="9">
    <source>
        <dbReference type="PROSITE" id="PS52048"/>
    </source>
</evidence>
<evidence type="ECO:0000313" key="10">
    <source>
        <dbReference type="EMBL" id="KAF2119532.1"/>
    </source>
</evidence>
<dbReference type="Pfam" id="PF01088">
    <property type="entry name" value="Peptidase_C12"/>
    <property type="match status" value="1"/>
</dbReference>
<organism evidence="10 11">
    <name type="scientific">Lophiotrema nucula</name>
    <dbReference type="NCBI Taxonomy" id="690887"/>
    <lineage>
        <taxon>Eukaryota</taxon>
        <taxon>Fungi</taxon>
        <taxon>Dikarya</taxon>
        <taxon>Ascomycota</taxon>
        <taxon>Pezizomycotina</taxon>
        <taxon>Dothideomycetes</taxon>
        <taxon>Pleosporomycetidae</taxon>
        <taxon>Pleosporales</taxon>
        <taxon>Lophiotremataceae</taxon>
        <taxon>Lophiotrema</taxon>
    </lineage>
</organism>
<dbReference type="GO" id="GO:0004843">
    <property type="term" value="F:cysteine-type deubiquitinase activity"/>
    <property type="evidence" value="ECO:0007669"/>
    <property type="project" value="UniProtKB-UniRule"/>
</dbReference>
<protein>
    <recommendedName>
        <fullName evidence="8">Ubiquitin carboxyl-terminal hydrolase</fullName>
        <ecNumber evidence="8">3.4.19.12</ecNumber>
    </recommendedName>
</protein>
<gene>
    <name evidence="10" type="ORF">BDV96DRAFT_567776</name>
</gene>
<evidence type="ECO:0000256" key="8">
    <source>
        <dbReference type="RuleBase" id="RU361215"/>
    </source>
</evidence>
<comment type="similarity">
    <text evidence="2 7 8">Belongs to the peptidase C12 family.</text>
</comment>
<evidence type="ECO:0000256" key="2">
    <source>
        <dbReference type="ARBA" id="ARBA00009326"/>
    </source>
</evidence>
<dbReference type="GO" id="GO:0005737">
    <property type="term" value="C:cytoplasm"/>
    <property type="evidence" value="ECO:0007669"/>
    <property type="project" value="TreeGrafter"/>
</dbReference>
<feature type="site" description="Important for enzyme activity" evidence="7">
    <location>
        <position position="193"/>
    </location>
</feature>